<dbReference type="EMBL" id="CP107551">
    <property type="protein sequence ID" value="UYP17175.1"/>
    <property type="molecule type" value="Genomic_DNA"/>
</dbReference>
<proteinExistence type="predicted"/>
<evidence type="ECO:0000313" key="2">
    <source>
        <dbReference type="Proteomes" id="UP001156484"/>
    </source>
</evidence>
<name>A0ACD4DAX1_9NOCA</name>
<evidence type="ECO:0000313" key="1">
    <source>
        <dbReference type="EMBL" id="UYP17175.1"/>
    </source>
</evidence>
<sequence length="120" mass="13347">MATHAAHHESVPALQILRCEHCTTLLPPETLRCSSCRRAELTPVSCCGTGSIVSWKLLHRSVREDQITPSTIAIVELDEGPWVYTKIEGSLPERAEAPVRVEFRRTPTVDRFPVFGVRAA</sequence>
<organism evidence="1 2">
    <name type="scientific">Rhodococcus sacchari</name>
    <dbReference type="NCBI Taxonomy" id="2962047"/>
    <lineage>
        <taxon>Bacteria</taxon>
        <taxon>Bacillati</taxon>
        <taxon>Actinomycetota</taxon>
        <taxon>Actinomycetes</taxon>
        <taxon>Mycobacteriales</taxon>
        <taxon>Nocardiaceae</taxon>
        <taxon>Rhodococcus</taxon>
    </lineage>
</organism>
<keyword evidence="2" id="KW-1185">Reference proteome</keyword>
<dbReference type="Proteomes" id="UP001156484">
    <property type="component" value="Chromosome"/>
</dbReference>
<accession>A0ACD4DAX1</accession>
<protein>
    <submittedName>
        <fullName evidence="1">OB-fold domain-containing protein</fullName>
    </submittedName>
</protein>
<gene>
    <name evidence="1" type="ORF">OED52_10540</name>
</gene>
<reference evidence="1" key="1">
    <citation type="submission" date="2022-10" db="EMBL/GenBank/DDBJ databases">
        <title>Rhodococcus ferula Z13 complete genome.</title>
        <authorList>
            <person name="Long X."/>
            <person name="Zang M."/>
        </authorList>
    </citation>
    <scope>NUCLEOTIDE SEQUENCE</scope>
    <source>
        <strain evidence="1">Z13</strain>
    </source>
</reference>